<name>A0ABC9FFY5_9POAL</name>
<protein>
    <submittedName>
        <fullName evidence="1">Uncharacterized protein</fullName>
    </submittedName>
</protein>
<dbReference type="AlphaFoldDB" id="A0ABC9FFY5"/>
<evidence type="ECO:0000313" key="2">
    <source>
        <dbReference type="Proteomes" id="UP001497457"/>
    </source>
</evidence>
<sequence length="263" mass="28822">MAQGYIQYRRGLCEAASSSVVKLEKTTDGRSNFCVGCVIHKTSTDTFILTQSKFITQNCHLIVHFRDGIEQEAQLLTRSDQFAVLHLGAAHGASTPIQFHHGSIAYSEALCIVPKQPSSFQSFWGRIARPSCASTRDDGTLVPNMHFIYSCHHEDTALMTPAPVFHKDGGVSGFVVGDCMTRDRTGYKVDQHSKLCLKAMAVEEKLQTLLDSDNWRAALEKLSEQCGELQVAADVLLQVSTVLAVVCMVVPPSLSIYQPATTS</sequence>
<organism evidence="1 2">
    <name type="scientific">Urochloa decumbens</name>
    <dbReference type="NCBI Taxonomy" id="240449"/>
    <lineage>
        <taxon>Eukaryota</taxon>
        <taxon>Viridiplantae</taxon>
        <taxon>Streptophyta</taxon>
        <taxon>Embryophyta</taxon>
        <taxon>Tracheophyta</taxon>
        <taxon>Spermatophyta</taxon>
        <taxon>Magnoliopsida</taxon>
        <taxon>Liliopsida</taxon>
        <taxon>Poales</taxon>
        <taxon>Poaceae</taxon>
        <taxon>PACMAD clade</taxon>
        <taxon>Panicoideae</taxon>
        <taxon>Panicodae</taxon>
        <taxon>Paniceae</taxon>
        <taxon>Melinidinae</taxon>
        <taxon>Urochloa</taxon>
    </lineage>
</organism>
<dbReference type="EMBL" id="OZ075116">
    <property type="protein sequence ID" value="CAL5074700.1"/>
    <property type="molecule type" value="Genomic_DNA"/>
</dbReference>
<dbReference type="Proteomes" id="UP001497457">
    <property type="component" value="Chromosome 6rd"/>
</dbReference>
<proteinExistence type="predicted"/>
<accession>A0ABC9FFY5</accession>
<keyword evidence="2" id="KW-1185">Reference proteome</keyword>
<gene>
    <name evidence="1" type="ORF">URODEC1_LOCUS105358</name>
</gene>
<reference evidence="1" key="1">
    <citation type="submission" date="2024-10" db="EMBL/GenBank/DDBJ databases">
        <authorList>
            <person name="Ryan C."/>
        </authorList>
    </citation>
    <scope>NUCLEOTIDE SEQUENCE [LARGE SCALE GENOMIC DNA]</scope>
</reference>
<evidence type="ECO:0000313" key="1">
    <source>
        <dbReference type="EMBL" id="CAL5074700.1"/>
    </source>
</evidence>